<dbReference type="Proteomes" id="UP000776276">
    <property type="component" value="Unassembled WGS sequence"/>
</dbReference>
<evidence type="ECO:0000313" key="9">
    <source>
        <dbReference type="Proteomes" id="UP000776276"/>
    </source>
</evidence>
<keyword evidence="1 5" id="KW-0816">Tricarboxylic acid cycle</keyword>
<dbReference type="EMBL" id="JAHKRT010000002">
    <property type="protein sequence ID" value="MBU3077069.1"/>
    <property type="molecule type" value="Genomic_DNA"/>
</dbReference>
<keyword evidence="3 5" id="KW-0547">Nucleotide-binding</keyword>
<comment type="cofactor">
    <cofactor evidence="5">
        <name>Mg(2+)</name>
        <dbReference type="ChEBI" id="CHEBI:18420"/>
    </cofactor>
    <text evidence="5">Binds 1 Mg(2+) ion per subunit.</text>
</comment>
<keyword evidence="9" id="KW-1185">Reference proteome</keyword>
<evidence type="ECO:0000256" key="1">
    <source>
        <dbReference type="ARBA" id="ARBA00022532"/>
    </source>
</evidence>
<dbReference type="GO" id="GO:0004775">
    <property type="term" value="F:succinate-CoA ligase (ADP-forming) activity"/>
    <property type="evidence" value="ECO:0007669"/>
    <property type="project" value="UniProtKB-EC"/>
</dbReference>
<dbReference type="PROSITE" id="PS01217">
    <property type="entry name" value="SUCCINYL_COA_LIG_3"/>
    <property type="match status" value="1"/>
</dbReference>
<dbReference type="RefSeq" id="WP_216320622.1">
    <property type="nucleotide sequence ID" value="NZ_JAHKRT010000002.1"/>
</dbReference>
<feature type="binding site" evidence="5">
    <location>
        <position position="46"/>
    </location>
    <ligand>
        <name>ATP</name>
        <dbReference type="ChEBI" id="CHEBI:30616"/>
    </ligand>
</feature>
<comment type="catalytic activity">
    <reaction evidence="5">
        <text>GTP + succinate + CoA = succinyl-CoA + GDP + phosphate</text>
        <dbReference type="Rhea" id="RHEA:22120"/>
        <dbReference type="ChEBI" id="CHEBI:30031"/>
        <dbReference type="ChEBI" id="CHEBI:37565"/>
        <dbReference type="ChEBI" id="CHEBI:43474"/>
        <dbReference type="ChEBI" id="CHEBI:57287"/>
        <dbReference type="ChEBI" id="CHEBI:57292"/>
        <dbReference type="ChEBI" id="CHEBI:58189"/>
    </reaction>
</comment>
<evidence type="ECO:0000256" key="6">
    <source>
        <dbReference type="PROSITE-ProRule" id="PRU00409"/>
    </source>
</evidence>
<feature type="binding site" evidence="5">
    <location>
        <position position="223"/>
    </location>
    <ligand>
        <name>Mg(2+)</name>
        <dbReference type="ChEBI" id="CHEBI:18420"/>
    </ligand>
</feature>
<evidence type="ECO:0000256" key="3">
    <source>
        <dbReference type="ARBA" id="ARBA00022741"/>
    </source>
</evidence>
<dbReference type="PIRSF" id="PIRSF001554">
    <property type="entry name" value="SucCS_beta"/>
    <property type="match status" value="1"/>
</dbReference>
<dbReference type="PANTHER" id="PTHR11815">
    <property type="entry name" value="SUCCINYL-COA SYNTHETASE BETA CHAIN"/>
    <property type="match status" value="1"/>
</dbReference>
<feature type="binding site" evidence="5">
    <location>
        <begin position="53"/>
        <end position="55"/>
    </location>
    <ligand>
        <name>ATP</name>
        <dbReference type="ChEBI" id="CHEBI:30616"/>
    </ligand>
</feature>
<feature type="binding site" evidence="5">
    <location>
        <position position="274"/>
    </location>
    <ligand>
        <name>substrate</name>
        <note>ligand shared with subunit alpha</note>
    </ligand>
</feature>
<gene>
    <name evidence="5 8" type="primary">sucC</name>
    <name evidence="8" type="ORF">KOF26_04250</name>
</gene>
<keyword evidence="2 5" id="KW-0479">Metal-binding</keyword>
<feature type="binding site" evidence="5">
    <location>
        <begin position="331"/>
        <end position="333"/>
    </location>
    <ligand>
        <name>substrate</name>
        <note>ligand shared with subunit alpha</note>
    </ligand>
</feature>
<dbReference type="PANTHER" id="PTHR11815:SF10">
    <property type="entry name" value="SUCCINATE--COA LIGASE [GDP-FORMING] SUBUNIT BETA, MITOCHONDRIAL"/>
    <property type="match status" value="1"/>
</dbReference>
<dbReference type="PROSITE" id="PS50975">
    <property type="entry name" value="ATP_GRASP"/>
    <property type="match status" value="1"/>
</dbReference>
<dbReference type="Pfam" id="PF00549">
    <property type="entry name" value="Ligase_CoA"/>
    <property type="match status" value="1"/>
</dbReference>
<reference evidence="8 9" key="1">
    <citation type="submission" date="2021-06" db="EMBL/GenBank/DDBJ databases">
        <title>Sphingomonas sp. XMGL2, whole genome shotgun sequencing project.</title>
        <authorList>
            <person name="Zhao G."/>
            <person name="Shen L."/>
        </authorList>
    </citation>
    <scope>NUCLEOTIDE SEQUENCE [LARGE SCALE GENOMIC DNA]</scope>
    <source>
        <strain evidence="8 9">XMGL2</strain>
    </source>
</reference>
<dbReference type="NCBIfam" id="NF001913">
    <property type="entry name" value="PRK00696.1"/>
    <property type="match status" value="1"/>
</dbReference>
<evidence type="ECO:0000256" key="2">
    <source>
        <dbReference type="ARBA" id="ARBA00022723"/>
    </source>
</evidence>
<dbReference type="InterPro" id="IPR017866">
    <property type="entry name" value="Succ-CoA_synthase_bsu_CS"/>
</dbReference>
<sequence>MNIHEYQAKELLAKFGAPIPAGHAALTVEEAVKAAESLPGPLYVVKAQIHAGGRGKGKFKGAAADAKGGVRLARTIEDVRKNAGEMLGQTLVTIQTGEAGKEVNRLYVTDGADIAREYYLSMLVDRATGRIAVVASTEGGMDIETVAHDTPEKITTITIDPAEGFQPHHGRAVAFALKLKGDLNKQAVKVTEQLYNAFVATDMSMLEVNPLVETTDGKLLVLDAKVSFDSNALYRHPDVLALRDLTEEDPMEVEASKYDLAYIKLDGNIGCMVNGAGLAMATMDIIKLNGAFPANFLDVGGGASKEKVTAAFKIILSDPAVEGILVNIFGGIMRCDIIAEGIIAAAKEVNLSVPLVVRLEGTNVQQGKDILAASGLPIVSADDLGDAARKIVAQVKKAA</sequence>
<feature type="binding site" evidence="5">
    <location>
        <position position="209"/>
    </location>
    <ligand>
        <name>Mg(2+)</name>
        <dbReference type="ChEBI" id="CHEBI:18420"/>
    </ligand>
</feature>
<comment type="similarity">
    <text evidence="5">Belongs to the succinate/malate CoA ligase beta subunit family.</text>
</comment>
<dbReference type="NCBIfam" id="TIGR01016">
    <property type="entry name" value="sucCoAbeta"/>
    <property type="match status" value="1"/>
</dbReference>
<dbReference type="InterPro" id="IPR005811">
    <property type="entry name" value="SUCC_ACL_C"/>
</dbReference>
<evidence type="ECO:0000256" key="4">
    <source>
        <dbReference type="ARBA" id="ARBA00022842"/>
    </source>
</evidence>
<evidence type="ECO:0000313" key="8">
    <source>
        <dbReference type="EMBL" id="MBU3077069.1"/>
    </source>
</evidence>
<evidence type="ECO:0000259" key="7">
    <source>
        <dbReference type="PROSITE" id="PS50975"/>
    </source>
</evidence>
<comment type="pathway">
    <text evidence="5">Carbohydrate metabolism; tricarboxylic acid cycle; succinate from succinyl-CoA (ligase route): step 1/1.</text>
</comment>
<name>A0ABS6BFL8_9SPHN</name>
<dbReference type="InterPro" id="IPR005809">
    <property type="entry name" value="Succ_CoA_ligase-like_bsu"/>
</dbReference>
<dbReference type="InterPro" id="IPR013650">
    <property type="entry name" value="ATP-grasp_succ-CoA_synth-type"/>
</dbReference>
<comment type="subunit">
    <text evidence="5">Heterotetramer of two alpha and two beta subunits.</text>
</comment>
<dbReference type="HAMAP" id="MF_00558">
    <property type="entry name" value="Succ_CoA_beta"/>
    <property type="match status" value="1"/>
</dbReference>
<keyword evidence="5 8" id="KW-0436">Ligase</keyword>
<comment type="catalytic activity">
    <reaction evidence="5">
        <text>succinate + ATP + CoA = succinyl-CoA + ADP + phosphate</text>
        <dbReference type="Rhea" id="RHEA:17661"/>
        <dbReference type="ChEBI" id="CHEBI:30031"/>
        <dbReference type="ChEBI" id="CHEBI:30616"/>
        <dbReference type="ChEBI" id="CHEBI:43474"/>
        <dbReference type="ChEBI" id="CHEBI:57287"/>
        <dbReference type="ChEBI" id="CHEBI:57292"/>
        <dbReference type="ChEBI" id="CHEBI:456216"/>
        <dbReference type="EC" id="6.2.1.5"/>
    </reaction>
</comment>
<dbReference type="InterPro" id="IPR011761">
    <property type="entry name" value="ATP-grasp"/>
</dbReference>
<accession>A0ABS6BFL8</accession>
<comment type="caution">
    <text evidence="8">The sequence shown here is derived from an EMBL/GenBank/DDBJ whole genome shotgun (WGS) entry which is preliminary data.</text>
</comment>
<comment type="caution">
    <text evidence="5">Lacks conserved residue(s) required for the propagation of feature annotation.</text>
</comment>
<feature type="domain" description="ATP-grasp" evidence="7">
    <location>
        <begin position="9"/>
        <end position="241"/>
    </location>
</feature>
<keyword evidence="5 6" id="KW-0067">ATP-binding</keyword>
<feature type="binding site" evidence="5">
    <location>
        <position position="112"/>
    </location>
    <ligand>
        <name>ATP</name>
        <dbReference type="ChEBI" id="CHEBI:30616"/>
    </ligand>
</feature>
<comment type="function">
    <text evidence="5">Succinyl-CoA synthetase functions in the citric acid cycle (TCA), coupling the hydrolysis of succinyl-CoA to the synthesis of either ATP or GTP and thus represents the only step of substrate-level phosphorylation in the TCA. The beta subunit provides nucleotide specificity of the enzyme and binds the substrate succinate, while the binding sites for coenzyme A and phosphate are found in the alpha subunit.</text>
</comment>
<feature type="binding site" evidence="5">
    <location>
        <position position="117"/>
    </location>
    <ligand>
        <name>ATP</name>
        <dbReference type="ChEBI" id="CHEBI:30616"/>
    </ligand>
</feature>
<dbReference type="EC" id="6.2.1.5" evidence="5"/>
<organism evidence="8 9">
    <name type="scientific">Sphingomonas quercus</name>
    <dbReference type="NCBI Taxonomy" id="2842451"/>
    <lineage>
        <taxon>Bacteria</taxon>
        <taxon>Pseudomonadati</taxon>
        <taxon>Pseudomonadota</taxon>
        <taxon>Alphaproteobacteria</taxon>
        <taxon>Sphingomonadales</taxon>
        <taxon>Sphingomonadaceae</taxon>
        <taxon>Sphingomonas</taxon>
    </lineage>
</organism>
<evidence type="ECO:0000256" key="5">
    <source>
        <dbReference type="HAMAP-Rule" id="MF_00558"/>
    </source>
</evidence>
<proteinExistence type="inferred from homology"/>
<dbReference type="Pfam" id="PF08442">
    <property type="entry name" value="ATP-grasp_2"/>
    <property type="match status" value="1"/>
</dbReference>
<protein>
    <recommendedName>
        <fullName evidence="5">Succinate--CoA ligase [ADP-forming] subunit beta</fullName>
        <ecNumber evidence="5">6.2.1.5</ecNumber>
    </recommendedName>
    <alternativeName>
        <fullName evidence="5">Succinyl-CoA synthetase subunit beta</fullName>
        <shortName evidence="5">SCS-beta</shortName>
    </alternativeName>
</protein>
<keyword evidence="4 5" id="KW-0460">Magnesium</keyword>